<dbReference type="AlphaFoldDB" id="A0A8J5QE10"/>
<evidence type="ECO:0000313" key="3">
    <source>
        <dbReference type="Proteomes" id="UP000694255"/>
    </source>
</evidence>
<keyword evidence="3" id="KW-1185">Reference proteome</keyword>
<reference evidence="2 3" key="1">
    <citation type="journal article" date="2021" name="DNA Res.">
        <title>Genome analysis of Candida subhashii reveals its hybrid nature and dual mitochondrial genome conformations.</title>
        <authorList>
            <person name="Mixao V."/>
            <person name="Hegedusova E."/>
            <person name="Saus E."/>
            <person name="Pryszcz L.P."/>
            <person name="Cillingova A."/>
            <person name="Nosek J."/>
            <person name="Gabaldon T."/>
        </authorList>
    </citation>
    <scope>NUCLEOTIDE SEQUENCE [LARGE SCALE GENOMIC DNA]</scope>
    <source>
        <strain evidence="2 3">CBS 10753</strain>
    </source>
</reference>
<feature type="region of interest" description="Disordered" evidence="1">
    <location>
        <begin position="1222"/>
        <end position="1261"/>
    </location>
</feature>
<sequence length="1261" mass="148263">MSLRRQLADLSASLIFLEYEYIRIKKLFSKEFRSEYLELMTKDNLTEEKISQIVDDFDKLIKCTYELSAGFEVLQEIWYTIFRKMDANPSTEILQRAILEKRDDLSTLLLVRGKYSIYKDLMLIVTAERKFNLTPSETDFIIGTIQLEEQTKPDEELREKGPYRPGFMYNDVAITQALESNISIELKRKLLNTLIRSTFFLSRDTRMQTAMVREFLRLSNLIEQRQWFTDPDFNSYDECLDLISYIIGKISPREYLRSLVGICQQVYGDRRSGYILITRLMKILIPKCPHYVTKYFEFKRLMIDFERIDPNVLVCSDDLTSAMTACLSTNNYKYFEQIYAQHPHLHSREQEALILEFLLYERNWEGFQTRFQELYENGSFPNIAEYGVTMRGLNILRADKQIRALFQEISKRGLKQNSTIYGLLMESYSRKNEQISELLEEYISLCKAGKAEIEGIKDLVVKVLEQQAMKNDIQQLVKLLKIFLDREKTDEFPMISEQALKMCIGYAVEALALKEMEEIKGLITEYDKLSANVYESIIRGYTSFGQFEKADRLCFEAHGASKTPFSEGAIYVTQIDNAREWRKNATDTTAFNFIGKRIYYLESRLKGSRWHVLLRHEPRYIREILRIKLEIEDSSKARGVLRRMIKFKRYEFIFLPFLQFQRKWGKEKEIIKSFSFMNNLGVTVTGPTYFYALATSLKIDNSVDDEFQNSKKFFKQILQSYGIAQAQTRDPKLSLRQDAVDVAKCIQEFISYIGDPALPVLDVFALRLKEVYGIIPFQIRSMIYGCRKPNQRISQKIKNRIPELCFDPSDDAINVYKKFVEQYPYNDEVIVIPPLLQQEVTKAMISRLDSIQGEISSESAHQLAEMFINAMSNNLYFAQEEYIKIFKFICKFRDFKYFNDLLQICEEQLAYGSLEFMHAFYEKRHCYSVCLAHKTTFRDPKEIDMKFQVYSDFYNTNASKSLEYVKAIGIKDFPRSRHGRLFPIKSEYVKNVSMAKWRFLRFFNPGRVPKYLLIDKEMKYLLNEQLEFFCQGNSGKTFALADKYPDTLRCLIAEPYESKLVGGTVGPGFSTLEYKRRNSETITEMYETMRSNKAYVGIRTDDKLFKPSLPINMEGRYDQLKARELKLKHLVLSPKYPAQYYRAIEEGKESPLDTMDDLHETEDIMDDDHIEVEEKGLENEEKDLDDKATHLEYREHNRRLKDIDFAKNDNVENKEFVVTKDTKNGIMNDKEHRVNVSAREVIPRSKGDQKPDEIDKDRRLY</sequence>
<dbReference type="Proteomes" id="UP000694255">
    <property type="component" value="Unassembled WGS sequence"/>
</dbReference>
<feature type="compositionally biased region" description="Basic and acidic residues" evidence="1">
    <location>
        <begin position="1222"/>
        <end position="1234"/>
    </location>
</feature>
<protein>
    <submittedName>
        <fullName evidence="2">Uncharacterized protein</fullName>
    </submittedName>
</protein>
<evidence type="ECO:0000313" key="2">
    <source>
        <dbReference type="EMBL" id="KAG7660654.1"/>
    </source>
</evidence>
<dbReference type="RefSeq" id="XP_049260887.1">
    <property type="nucleotide sequence ID" value="XM_049409873.1"/>
</dbReference>
<gene>
    <name evidence="2" type="ORF">J8A68_005771</name>
</gene>
<evidence type="ECO:0000256" key="1">
    <source>
        <dbReference type="SAM" id="MobiDB-lite"/>
    </source>
</evidence>
<name>A0A8J5QE10_9ASCO</name>
<dbReference type="GeneID" id="73472571"/>
<comment type="caution">
    <text evidence="2">The sequence shown here is derived from an EMBL/GenBank/DDBJ whole genome shotgun (WGS) entry which is preliminary data.</text>
</comment>
<proteinExistence type="predicted"/>
<organism evidence="2 3">
    <name type="scientific">[Candida] subhashii</name>
    <dbReference type="NCBI Taxonomy" id="561895"/>
    <lineage>
        <taxon>Eukaryota</taxon>
        <taxon>Fungi</taxon>
        <taxon>Dikarya</taxon>
        <taxon>Ascomycota</taxon>
        <taxon>Saccharomycotina</taxon>
        <taxon>Pichiomycetes</taxon>
        <taxon>Debaryomycetaceae</taxon>
        <taxon>Spathaspora</taxon>
    </lineage>
</organism>
<feature type="compositionally biased region" description="Basic and acidic residues" evidence="1">
    <location>
        <begin position="1241"/>
        <end position="1261"/>
    </location>
</feature>
<accession>A0A8J5QE10</accession>
<dbReference type="EMBL" id="JAGSYN010000275">
    <property type="protein sequence ID" value="KAG7660654.1"/>
    <property type="molecule type" value="Genomic_DNA"/>
</dbReference>
<dbReference type="OrthoDB" id="185373at2759"/>